<accession>A0A164YH67</accession>
<dbReference type="Proteomes" id="UP000077755">
    <property type="component" value="Chromosome 5"/>
</dbReference>
<reference evidence="1" key="1">
    <citation type="journal article" date="2016" name="Nat. Genet.">
        <title>A high-quality carrot genome assembly provides new insights into carotenoid accumulation and asterid genome evolution.</title>
        <authorList>
            <person name="Iorizzo M."/>
            <person name="Ellison S."/>
            <person name="Senalik D."/>
            <person name="Zeng P."/>
            <person name="Satapoomin P."/>
            <person name="Huang J."/>
            <person name="Bowman M."/>
            <person name="Iovene M."/>
            <person name="Sanseverino W."/>
            <person name="Cavagnaro P."/>
            <person name="Yildiz M."/>
            <person name="Macko-Podgorni A."/>
            <person name="Moranska E."/>
            <person name="Grzebelus E."/>
            <person name="Grzebelus D."/>
            <person name="Ashrafi H."/>
            <person name="Zheng Z."/>
            <person name="Cheng S."/>
            <person name="Spooner D."/>
            <person name="Van Deynze A."/>
            <person name="Simon P."/>
        </authorList>
    </citation>
    <scope>NUCLEOTIDE SEQUENCE [LARGE SCALE GENOMIC DNA]</scope>
    <source>
        <tissue evidence="1">Leaf</tissue>
    </source>
</reference>
<dbReference type="OMA" id="RADRSQW"/>
<evidence type="ECO:0000313" key="2">
    <source>
        <dbReference type="EMBL" id="WOH00964.1"/>
    </source>
</evidence>
<protein>
    <submittedName>
        <fullName evidence="1">Uncharacterized protein</fullName>
    </submittedName>
</protein>
<dbReference type="KEGG" id="dcr:108219901"/>
<name>A0A164YH67_DAUCS</name>
<sequence length="227" mass="25391">MQKLGLLRNVLKSGHLIRVGYQNPRISSLLGDSPRAFSTAGGTTTQNSPSLDPFIRNPNTGLMYGTVIGITKHTTKNDILNLLEDCNLTPEDLKVRYTPFFSPIGMLIQFPSMNVFDTAAKTLGRKGRGYRLSMTRPEIWENITSYNGKALLLQDIPRNALQDDIDRFISGCHQDGTSVKLFTRVIEKVPTRMAIVEFPSAILARLAFLTTIRKFCLNNQVLAQVLY</sequence>
<dbReference type="PANTHER" id="PTHR48167">
    <property type="entry name" value="EXPRESSED PROTEIN"/>
    <property type="match status" value="1"/>
</dbReference>
<dbReference type="STRING" id="79200.A0A164YH67"/>
<evidence type="ECO:0000313" key="3">
    <source>
        <dbReference type="Proteomes" id="UP000077755"/>
    </source>
</evidence>
<reference evidence="2" key="2">
    <citation type="submission" date="2022-03" db="EMBL/GenBank/DDBJ databases">
        <title>Draft title - Genomic analysis of global carrot germplasm unveils the trajectory of domestication and the origin of high carotenoid orange carrot.</title>
        <authorList>
            <person name="Iorizzo M."/>
            <person name="Ellison S."/>
            <person name="Senalik D."/>
            <person name="Macko-Podgorni A."/>
            <person name="Grzebelus D."/>
            <person name="Bostan H."/>
            <person name="Rolling W."/>
            <person name="Curaba J."/>
            <person name="Simon P."/>
        </authorList>
    </citation>
    <scope>NUCLEOTIDE SEQUENCE</scope>
    <source>
        <tissue evidence="2">Leaf</tissue>
    </source>
</reference>
<dbReference type="Gramene" id="KZM94504">
    <property type="protein sequence ID" value="KZM94504"/>
    <property type="gene ID" value="DCAR_017747"/>
</dbReference>
<dbReference type="AlphaFoldDB" id="A0A164YH67"/>
<organism evidence="1">
    <name type="scientific">Daucus carota subsp. sativus</name>
    <name type="common">Carrot</name>
    <dbReference type="NCBI Taxonomy" id="79200"/>
    <lineage>
        <taxon>Eukaryota</taxon>
        <taxon>Viridiplantae</taxon>
        <taxon>Streptophyta</taxon>
        <taxon>Embryophyta</taxon>
        <taxon>Tracheophyta</taxon>
        <taxon>Spermatophyta</taxon>
        <taxon>Magnoliopsida</taxon>
        <taxon>eudicotyledons</taxon>
        <taxon>Gunneridae</taxon>
        <taxon>Pentapetalae</taxon>
        <taxon>asterids</taxon>
        <taxon>campanulids</taxon>
        <taxon>Apiales</taxon>
        <taxon>Apiaceae</taxon>
        <taxon>Apioideae</taxon>
        <taxon>Scandiceae</taxon>
        <taxon>Daucinae</taxon>
        <taxon>Daucus</taxon>
        <taxon>Daucus sect. Daucus</taxon>
    </lineage>
</organism>
<evidence type="ECO:0000313" key="1">
    <source>
        <dbReference type="EMBL" id="KZM94504.1"/>
    </source>
</evidence>
<dbReference type="EMBL" id="CP093347">
    <property type="protein sequence ID" value="WOH00964.1"/>
    <property type="molecule type" value="Genomic_DNA"/>
</dbReference>
<dbReference type="PANTHER" id="PTHR48167:SF2">
    <property type="entry name" value="EXPRESSED PROTEIN"/>
    <property type="match status" value="1"/>
</dbReference>
<proteinExistence type="predicted"/>
<keyword evidence="3" id="KW-1185">Reference proteome</keyword>
<dbReference type="EMBL" id="LNRQ01000005">
    <property type="protein sequence ID" value="KZM94504.1"/>
    <property type="molecule type" value="Genomic_DNA"/>
</dbReference>
<gene>
    <name evidence="1" type="ORF">DCAR_017747</name>
    <name evidence="2" type="ORF">DCAR_0520342</name>
</gene>